<reference evidence="1 2" key="1">
    <citation type="submission" date="2019-06" db="EMBL/GenBank/DDBJ databases">
        <title>A novel bacterium of genus Amaricoccus, isolated from marine sediment.</title>
        <authorList>
            <person name="Huang H."/>
            <person name="Mo K."/>
            <person name="Hu Y."/>
        </authorList>
    </citation>
    <scope>NUCLEOTIDE SEQUENCE [LARGE SCALE GENOMIC DNA]</scope>
    <source>
        <strain evidence="1 2">HB172011</strain>
    </source>
</reference>
<keyword evidence="2" id="KW-1185">Reference proteome</keyword>
<accession>A0A501WKQ9</accession>
<dbReference type="OrthoDB" id="3217159at2"/>
<dbReference type="InterPro" id="IPR009057">
    <property type="entry name" value="Homeodomain-like_sf"/>
</dbReference>
<name>A0A501WKQ9_9RHOB</name>
<dbReference type="Proteomes" id="UP000319255">
    <property type="component" value="Unassembled WGS sequence"/>
</dbReference>
<comment type="caution">
    <text evidence="1">The sequence shown here is derived from an EMBL/GenBank/DDBJ whole genome shotgun (WGS) entry which is preliminary data.</text>
</comment>
<protein>
    <submittedName>
        <fullName evidence="1">TetR/AcrR family transcriptional regulator</fullName>
    </submittedName>
</protein>
<dbReference type="EMBL" id="VFRP01000015">
    <property type="protein sequence ID" value="TPE49362.1"/>
    <property type="molecule type" value="Genomic_DNA"/>
</dbReference>
<sequence length="209" mass="22690">MIAKARIFMDAGTVSRERLDQKRRTRAAILAGARDLMERGEPVTVAQAAKVAGVSKATAYRYFTDPATLTAEAGLAARVATYEEIVAGAEGLRARLLAITLYFFDYPCDNEVAFRQFLARYLDAWLADRKSADRGARRAVMFERALREDGNVPPPAWPAIVNALTLVTGAEAMITLFDIAHLDRAGARATVRATAEALIEHHLGAAQAG</sequence>
<dbReference type="SUPFAM" id="SSF46689">
    <property type="entry name" value="Homeodomain-like"/>
    <property type="match status" value="1"/>
</dbReference>
<proteinExistence type="predicted"/>
<gene>
    <name evidence="1" type="ORF">FJM51_14630</name>
</gene>
<organism evidence="1 2">
    <name type="scientific">Amaricoccus solimangrovi</name>
    <dbReference type="NCBI Taxonomy" id="2589815"/>
    <lineage>
        <taxon>Bacteria</taxon>
        <taxon>Pseudomonadati</taxon>
        <taxon>Pseudomonadota</taxon>
        <taxon>Alphaproteobacteria</taxon>
        <taxon>Rhodobacterales</taxon>
        <taxon>Paracoccaceae</taxon>
        <taxon>Amaricoccus</taxon>
    </lineage>
</organism>
<evidence type="ECO:0000313" key="2">
    <source>
        <dbReference type="Proteomes" id="UP000319255"/>
    </source>
</evidence>
<dbReference type="AlphaFoldDB" id="A0A501WKQ9"/>
<evidence type="ECO:0000313" key="1">
    <source>
        <dbReference type="EMBL" id="TPE49362.1"/>
    </source>
</evidence>
<dbReference type="Gene3D" id="1.10.357.10">
    <property type="entry name" value="Tetracycline Repressor, domain 2"/>
    <property type="match status" value="1"/>
</dbReference>